<sequence length="101" mass="11186">MQPRARTARARVRRLVEATRDEPFEVAVVGSLATGRFALHSGVDFLIRGEMDTKTRVRVEQKVAAAMRGAGIPYDLIFACDLTPDRLHEIGRDLVALLPEA</sequence>
<gene>
    <name evidence="1" type="ORF">JAO75_09455</name>
</gene>
<reference evidence="2" key="1">
    <citation type="submission" date="2020-12" db="EMBL/GenBank/DDBJ databases">
        <title>Hymenobacter sp.</title>
        <authorList>
            <person name="Kim M.K."/>
        </authorList>
    </citation>
    <scope>NUCLEOTIDE SEQUENCE [LARGE SCALE GENOMIC DNA]</scope>
    <source>
        <strain evidence="2">BT325</strain>
    </source>
</reference>
<comment type="caution">
    <text evidence="1">The sequence shown here is derived from an EMBL/GenBank/DDBJ whole genome shotgun (WGS) entry which is preliminary data.</text>
</comment>
<dbReference type="RefSeq" id="WP_199048617.1">
    <property type="nucleotide sequence ID" value="NZ_JAELXT010000007.1"/>
</dbReference>
<dbReference type="InterPro" id="IPR043519">
    <property type="entry name" value="NT_sf"/>
</dbReference>
<accession>A0ABS0XZZ8</accession>
<organism evidence="1 2">
    <name type="scientific">Microvirga splendida</name>
    <dbReference type="NCBI Taxonomy" id="2795727"/>
    <lineage>
        <taxon>Bacteria</taxon>
        <taxon>Pseudomonadati</taxon>
        <taxon>Pseudomonadota</taxon>
        <taxon>Alphaproteobacteria</taxon>
        <taxon>Hyphomicrobiales</taxon>
        <taxon>Methylobacteriaceae</taxon>
        <taxon>Microvirga</taxon>
    </lineage>
</organism>
<evidence type="ECO:0000313" key="1">
    <source>
        <dbReference type="EMBL" id="MBJ6125637.1"/>
    </source>
</evidence>
<name>A0ABS0XZZ8_9HYPH</name>
<dbReference type="Proteomes" id="UP000620670">
    <property type="component" value="Unassembled WGS sequence"/>
</dbReference>
<dbReference type="EMBL" id="JAELXT010000007">
    <property type="protein sequence ID" value="MBJ6125637.1"/>
    <property type="molecule type" value="Genomic_DNA"/>
</dbReference>
<evidence type="ECO:0000313" key="2">
    <source>
        <dbReference type="Proteomes" id="UP000620670"/>
    </source>
</evidence>
<dbReference type="SUPFAM" id="SSF81301">
    <property type="entry name" value="Nucleotidyltransferase"/>
    <property type="match status" value="1"/>
</dbReference>
<keyword evidence="2" id="KW-1185">Reference proteome</keyword>
<proteinExistence type="predicted"/>
<protein>
    <submittedName>
        <fullName evidence="1">Nucleotidyltransferase domain-containing protein</fullName>
    </submittedName>
</protein>